<dbReference type="eggNOG" id="ENOG502Z88S">
    <property type="taxonomic scope" value="Bacteria"/>
</dbReference>
<gene>
    <name evidence="2" type="ordered locus">Rumal_1154</name>
</gene>
<protein>
    <submittedName>
        <fullName evidence="2">Uncharacterized protein</fullName>
    </submittedName>
</protein>
<dbReference type="STRING" id="697329.Rumal_1154"/>
<name>E6UD69_RUMA7</name>
<dbReference type="EMBL" id="CP002403">
    <property type="protein sequence ID" value="ADU21674.1"/>
    <property type="molecule type" value="Genomic_DNA"/>
</dbReference>
<organism evidence="2 3">
    <name type="scientific">Ruminococcus albus (strain ATCC 27210 / DSM 20455 / JCM 14654 / NCDO 2250 / 7)</name>
    <dbReference type="NCBI Taxonomy" id="697329"/>
    <lineage>
        <taxon>Bacteria</taxon>
        <taxon>Bacillati</taxon>
        <taxon>Bacillota</taxon>
        <taxon>Clostridia</taxon>
        <taxon>Eubacteriales</taxon>
        <taxon>Oscillospiraceae</taxon>
        <taxon>Ruminococcus</taxon>
    </lineage>
</organism>
<dbReference type="OrthoDB" id="9770213at2"/>
<keyword evidence="1" id="KW-0812">Transmembrane</keyword>
<feature type="transmembrane region" description="Helical" evidence="1">
    <location>
        <begin position="321"/>
        <end position="341"/>
    </location>
</feature>
<accession>E6UD69</accession>
<feature type="transmembrane region" description="Helical" evidence="1">
    <location>
        <begin position="143"/>
        <end position="160"/>
    </location>
</feature>
<dbReference type="Proteomes" id="UP000006919">
    <property type="component" value="Chromosome"/>
</dbReference>
<sequence length="379" mass="41937">MFKMLSRKLLGEKYRSSLQNVLISVFVAYGLYSLDKQIPLSKKVLVLTIIVYSGTLIIQALGSADNAKVLHGLFAMPCNERRTLGEYTLVIGLYVLTSKVSLLAALLFAFTKMTVYSCALLLLAFLLALFGGMATFGHFKKRPYISVLYVAAGIAMAFFLPDGKAAVIALTAADVIFGGTLFFLRMEDFRVCPTAGRRRKTVAAKKPTFLILRYLWRYMLEKKAYIFSTLFIIGFAVFFSRNAENMGLKIACGMGMAAISINSPVSTMVSANRGLDRKLDALPSKTERFFIPFGGVLFCFYLLCFGLFLTAFHVAGGNVGIRYLVLAPVFAAEGALFTSFLENRYPIKNWKTEADLTHNPRKYILPIALMAEAAIVGFI</sequence>
<feature type="transmembrane region" description="Helical" evidence="1">
    <location>
        <begin position="12"/>
        <end position="32"/>
    </location>
</feature>
<feature type="transmembrane region" description="Helical" evidence="1">
    <location>
        <begin position="246"/>
        <end position="269"/>
    </location>
</feature>
<feature type="transmembrane region" description="Helical" evidence="1">
    <location>
        <begin position="44"/>
        <end position="64"/>
    </location>
</feature>
<feature type="transmembrane region" description="Helical" evidence="1">
    <location>
        <begin position="289"/>
        <end position="315"/>
    </location>
</feature>
<feature type="transmembrane region" description="Helical" evidence="1">
    <location>
        <begin position="166"/>
        <end position="184"/>
    </location>
</feature>
<keyword evidence="1" id="KW-0472">Membrane</keyword>
<evidence type="ECO:0000313" key="3">
    <source>
        <dbReference type="Proteomes" id="UP000006919"/>
    </source>
</evidence>
<keyword evidence="1" id="KW-1133">Transmembrane helix</keyword>
<feature type="transmembrane region" description="Helical" evidence="1">
    <location>
        <begin position="114"/>
        <end position="136"/>
    </location>
</feature>
<dbReference type="HOGENOM" id="CLU_679321_0_0_9"/>
<feature type="transmembrane region" description="Helical" evidence="1">
    <location>
        <begin position="224"/>
        <end position="240"/>
    </location>
</feature>
<evidence type="ECO:0000256" key="1">
    <source>
        <dbReference type="SAM" id="Phobius"/>
    </source>
</evidence>
<dbReference type="KEGG" id="ral:Rumal_1154"/>
<reference evidence="2 3" key="1">
    <citation type="journal article" date="2011" name="J. Bacteriol.">
        <title>Complete genome of the cellulolytic ruminal bacterium Ruminococcus albus 7.</title>
        <authorList>
            <person name="Suen G."/>
            <person name="Stevenson D.M."/>
            <person name="Bruce D.C."/>
            <person name="Chertkov O."/>
            <person name="Copeland A."/>
            <person name="Cheng J.F."/>
            <person name="Detter C."/>
            <person name="Detter J.C."/>
            <person name="Goodwin L.A."/>
            <person name="Han C.S."/>
            <person name="Hauser L.J."/>
            <person name="Ivanova N.N."/>
            <person name="Kyrpides N.C."/>
            <person name="Land M.L."/>
            <person name="Lapidus A."/>
            <person name="Lucas S."/>
            <person name="Ovchinnikova G."/>
            <person name="Pitluck S."/>
            <person name="Tapia R."/>
            <person name="Woyke T."/>
            <person name="Boyum J."/>
            <person name="Mead D."/>
            <person name="Weimer P.J."/>
        </authorList>
    </citation>
    <scope>NUCLEOTIDE SEQUENCE [LARGE SCALE GENOMIC DNA]</scope>
    <source>
        <strain evidence="3">ATCC 27210 / DSM 20455 / JCM 14654 / NCDO 2250 / 7</strain>
    </source>
</reference>
<dbReference type="AlphaFoldDB" id="E6UD69"/>
<feature type="transmembrane region" description="Helical" evidence="1">
    <location>
        <begin position="84"/>
        <end position="108"/>
    </location>
</feature>
<proteinExistence type="predicted"/>
<evidence type="ECO:0000313" key="2">
    <source>
        <dbReference type="EMBL" id="ADU21674.1"/>
    </source>
</evidence>